<protein>
    <submittedName>
        <fullName evidence="1">Uncharacterized protein</fullName>
    </submittedName>
</protein>
<organism evidence="1 2">
    <name type="scientific">Endocarpon pusillum</name>
    <dbReference type="NCBI Taxonomy" id="364733"/>
    <lineage>
        <taxon>Eukaryota</taxon>
        <taxon>Fungi</taxon>
        <taxon>Dikarya</taxon>
        <taxon>Ascomycota</taxon>
        <taxon>Pezizomycotina</taxon>
        <taxon>Eurotiomycetes</taxon>
        <taxon>Chaetothyriomycetidae</taxon>
        <taxon>Verrucariales</taxon>
        <taxon>Verrucariaceae</taxon>
        <taxon>Endocarpon</taxon>
    </lineage>
</organism>
<reference evidence="1" key="1">
    <citation type="submission" date="2020-02" db="EMBL/GenBank/DDBJ databases">
        <authorList>
            <person name="Palmer J.M."/>
        </authorList>
    </citation>
    <scope>NUCLEOTIDE SEQUENCE</scope>
    <source>
        <strain evidence="1">EPUS1.4</strain>
        <tissue evidence="1">Thallus</tissue>
    </source>
</reference>
<accession>A0A8H7E7C5</accession>
<sequence length="76" mass="8599">MGRLASSFRLLYVNIDYITFSLNISIRTSRTGDLKQEDRDLAEQGACKTATDAQIKAFSVGHRKSSLFETRVSEPW</sequence>
<dbReference type="Proteomes" id="UP000606974">
    <property type="component" value="Unassembled WGS sequence"/>
</dbReference>
<keyword evidence="2" id="KW-1185">Reference proteome</keyword>
<evidence type="ECO:0000313" key="2">
    <source>
        <dbReference type="Proteomes" id="UP000606974"/>
    </source>
</evidence>
<gene>
    <name evidence="1" type="ORF">GJ744_005758</name>
</gene>
<evidence type="ECO:0000313" key="1">
    <source>
        <dbReference type="EMBL" id="KAF7510928.1"/>
    </source>
</evidence>
<dbReference type="AlphaFoldDB" id="A0A8H7E7C5"/>
<comment type="caution">
    <text evidence="1">The sequence shown here is derived from an EMBL/GenBank/DDBJ whole genome shotgun (WGS) entry which is preliminary data.</text>
</comment>
<proteinExistence type="predicted"/>
<name>A0A8H7E7C5_9EURO</name>
<dbReference type="EMBL" id="JAACFV010000025">
    <property type="protein sequence ID" value="KAF7510928.1"/>
    <property type="molecule type" value="Genomic_DNA"/>
</dbReference>